<evidence type="ECO:0000256" key="1">
    <source>
        <dbReference type="SAM" id="SignalP"/>
    </source>
</evidence>
<feature type="signal peptide" evidence="1">
    <location>
        <begin position="1"/>
        <end position="21"/>
    </location>
</feature>
<keyword evidence="1" id="KW-0732">Signal</keyword>
<dbReference type="EMBL" id="FPAS01000002">
    <property type="protein sequence ID" value="SFT66364.1"/>
    <property type="molecule type" value="Genomic_DNA"/>
</dbReference>
<dbReference type="AlphaFoldDB" id="A0A1I6ZUK3"/>
<reference evidence="2 3" key="1">
    <citation type="submission" date="2016-10" db="EMBL/GenBank/DDBJ databases">
        <authorList>
            <person name="de Groot N.N."/>
        </authorList>
    </citation>
    <scope>NUCLEOTIDE SEQUENCE [LARGE SCALE GENOMIC DNA]</scope>
    <source>
        <strain evidence="2 3">CGMCC 1.7005</strain>
    </source>
</reference>
<organism evidence="2 3">
    <name type="scientific">Lishizhenia tianjinensis</name>
    <dbReference type="NCBI Taxonomy" id="477690"/>
    <lineage>
        <taxon>Bacteria</taxon>
        <taxon>Pseudomonadati</taxon>
        <taxon>Bacteroidota</taxon>
        <taxon>Flavobacteriia</taxon>
        <taxon>Flavobacteriales</taxon>
        <taxon>Crocinitomicaceae</taxon>
        <taxon>Lishizhenia</taxon>
    </lineage>
</organism>
<dbReference type="PROSITE" id="PS51257">
    <property type="entry name" value="PROKAR_LIPOPROTEIN"/>
    <property type="match status" value="1"/>
</dbReference>
<evidence type="ECO:0008006" key="4">
    <source>
        <dbReference type="Google" id="ProtNLM"/>
    </source>
</evidence>
<proteinExistence type="predicted"/>
<evidence type="ECO:0000313" key="3">
    <source>
        <dbReference type="Proteomes" id="UP000236454"/>
    </source>
</evidence>
<gene>
    <name evidence="2" type="ORF">SAMN05216474_1633</name>
</gene>
<feature type="chain" id="PRO_5014841664" description="Lipocalin-like domain-containing protein" evidence="1">
    <location>
        <begin position="22"/>
        <end position="186"/>
    </location>
</feature>
<sequence>MKTVKSLVLLALIGASVVACKKGEDDPFLSLRTRDARISGEWKLESYSSKDIQILTYNLQADTIYYESFDFDGDNEIYYYVDTASSDYESIEVDYTMTIEKDGSYTQTTDYLYGQSVTSGNWWWSNDGKNKTKISFDDSDHAYEVRELRNDKLVITRNYSNEITVDSLQSNLLRSYTEKRSYSKVK</sequence>
<evidence type="ECO:0000313" key="2">
    <source>
        <dbReference type="EMBL" id="SFT66364.1"/>
    </source>
</evidence>
<dbReference type="OrthoDB" id="1472018at2"/>
<accession>A0A1I6ZUK3</accession>
<dbReference type="Proteomes" id="UP000236454">
    <property type="component" value="Unassembled WGS sequence"/>
</dbReference>
<keyword evidence="3" id="KW-1185">Reference proteome</keyword>
<dbReference type="RefSeq" id="WP_090248100.1">
    <property type="nucleotide sequence ID" value="NZ_FPAS01000002.1"/>
</dbReference>
<name>A0A1I6ZUK3_9FLAO</name>
<protein>
    <recommendedName>
        <fullName evidence="4">Lipocalin-like domain-containing protein</fullName>
    </recommendedName>
</protein>